<dbReference type="InterPro" id="IPR017744">
    <property type="entry name" value="BcsG"/>
</dbReference>
<accession>A0ABW2I999</accession>
<dbReference type="Proteomes" id="UP001596542">
    <property type="component" value="Unassembled WGS sequence"/>
</dbReference>
<dbReference type="GO" id="GO:0016740">
    <property type="term" value="F:transferase activity"/>
    <property type="evidence" value="ECO:0007669"/>
    <property type="project" value="UniProtKB-KW"/>
</dbReference>
<protein>
    <submittedName>
        <fullName evidence="2">Cellulose biosynthesis protein BcsG</fullName>
        <ecNumber evidence="2">2.7.8.-</ecNumber>
    </submittedName>
</protein>
<keyword evidence="3" id="KW-1185">Reference proteome</keyword>
<dbReference type="NCBIfam" id="TIGR03368">
    <property type="entry name" value="cellulose_yhjU"/>
    <property type="match status" value="1"/>
</dbReference>
<evidence type="ECO:0000256" key="1">
    <source>
        <dbReference type="SAM" id="Phobius"/>
    </source>
</evidence>
<keyword evidence="2" id="KW-0808">Transferase</keyword>
<comment type="caution">
    <text evidence="2">The sequence shown here is derived from an EMBL/GenBank/DDBJ whole genome shotgun (WGS) entry which is preliminary data.</text>
</comment>
<dbReference type="RefSeq" id="WP_382270681.1">
    <property type="nucleotide sequence ID" value="NZ_JBHTBU010000001.1"/>
</dbReference>
<feature type="transmembrane region" description="Helical" evidence="1">
    <location>
        <begin position="89"/>
        <end position="111"/>
    </location>
</feature>
<feature type="transmembrane region" description="Helical" evidence="1">
    <location>
        <begin position="20"/>
        <end position="38"/>
    </location>
</feature>
<proteinExistence type="predicted"/>
<dbReference type="EC" id="2.7.8.-" evidence="2"/>
<keyword evidence="1" id="KW-0812">Transmembrane</keyword>
<dbReference type="EMBL" id="JBHTBU010000001">
    <property type="protein sequence ID" value="MFC7287516.1"/>
    <property type="molecule type" value="Genomic_DNA"/>
</dbReference>
<sequence>MQYWSLYFFAKFALYFNHAIKFNWYLNLLLAICVSFSFRRPRWRIAQQSIALIAAIALLYYESSLPPPARLWAEAGRMSSYSFSYLLELFARFINLGYVLVFGVMLALYMLLAERLRFSSFVFVCILCIPLLAQFGWPGQKQHIIAGAQDPGVMLNTFYAEEQDRHLSLPSIAHAAHPFDIVILQPGELGWDDLAFVDAPYPKFLNRFDLVLLNFNSATSHSAPAAKRLLRGSCGQVSDSVLSEPAAAGCALFPSLEQAGYDTAAVLNHNGRYNQFAATISAYAGTKAQEGKWGAVTMHGFDGTPVYDDYSVLSKWWNRHHAHAGGKPIALYYNSITLHDGNTLANGRAINSVQSYKPRLDKLLADFDHFITELEHAGRPVLVVLMPAHGAAMRGDQLQAAGMREIPSPKLTLVPVAIKLIGFAHTKESGPPLEVKHATSYFGVFSLLAGLMAEDAKQAGGKPWSERLQQVVETAFVSENEKIIVMRDKDGYIMRSAEDLWIKYDSN</sequence>
<feature type="transmembrane region" description="Helical" evidence="1">
    <location>
        <begin position="50"/>
        <end position="69"/>
    </location>
</feature>
<organism evidence="2 3">
    <name type="scientific">Herminiimonas glaciei</name>
    <dbReference type="NCBI Taxonomy" id="523788"/>
    <lineage>
        <taxon>Bacteria</taxon>
        <taxon>Pseudomonadati</taxon>
        <taxon>Pseudomonadota</taxon>
        <taxon>Betaproteobacteria</taxon>
        <taxon>Burkholderiales</taxon>
        <taxon>Oxalobacteraceae</taxon>
        <taxon>Herminiimonas</taxon>
    </lineage>
</organism>
<evidence type="ECO:0000313" key="3">
    <source>
        <dbReference type="Proteomes" id="UP001596542"/>
    </source>
</evidence>
<keyword evidence="1" id="KW-0472">Membrane</keyword>
<reference evidence="3" key="1">
    <citation type="journal article" date="2019" name="Int. J. Syst. Evol. Microbiol.">
        <title>The Global Catalogue of Microorganisms (GCM) 10K type strain sequencing project: providing services to taxonomists for standard genome sequencing and annotation.</title>
        <authorList>
            <consortium name="The Broad Institute Genomics Platform"/>
            <consortium name="The Broad Institute Genome Sequencing Center for Infectious Disease"/>
            <person name="Wu L."/>
            <person name="Ma J."/>
        </authorList>
    </citation>
    <scope>NUCLEOTIDE SEQUENCE [LARGE SCALE GENOMIC DNA]</scope>
    <source>
        <strain evidence="3">KACC 12508</strain>
    </source>
</reference>
<feature type="transmembrane region" description="Helical" evidence="1">
    <location>
        <begin position="118"/>
        <end position="137"/>
    </location>
</feature>
<dbReference type="Pfam" id="PF11658">
    <property type="entry name" value="CBP_BcsG"/>
    <property type="match status" value="1"/>
</dbReference>
<evidence type="ECO:0000313" key="2">
    <source>
        <dbReference type="EMBL" id="MFC7287516.1"/>
    </source>
</evidence>
<gene>
    <name evidence="2" type="primary">bcsG</name>
    <name evidence="2" type="ORF">ACFQPC_05635</name>
</gene>
<keyword evidence="1" id="KW-1133">Transmembrane helix</keyword>
<name>A0ABW2I999_9BURK</name>